<sequence>MLGIATPRACPWRHGLCVASPWNAQTKKAAHGNLRPASDDRGVCDTMTK</sequence>
<name>A0A9P7RFN5_9PEZI</name>
<accession>A0A9P7RFN5</accession>
<proteinExistence type="predicted"/>
<protein>
    <submittedName>
        <fullName evidence="2">Uncharacterized protein</fullName>
    </submittedName>
</protein>
<evidence type="ECO:0000313" key="2">
    <source>
        <dbReference type="EMBL" id="KAG7055557.1"/>
    </source>
</evidence>
<evidence type="ECO:0000256" key="1">
    <source>
        <dbReference type="SAM" id="MobiDB-lite"/>
    </source>
</evidence>
<evidence type="ECO:0000313" key="3">
    <source>
        <dbReference type="Proteomes" id="UP000699042"/>
    </source>
</evidence>
<keyword evidence="3" id="KW-1185">Reference proteome</keyword>
<dbReference type="AlphaFoldDB" id="A0A9P7RFN5"/>
<feature type="region of interest" description="Disordered" evidence="1">
    <location>
        <begin position="29"/>
        <end position="49"/>
    </location>
</feature>
<dbReference type="EMBL" id="JAESDN010000002">
    <property type="protein sequence ID" value="KAG7055557.1"/>
    <property type="molecule type" value="Genomic_DNA"/>
</dbReference>
<comment type="caution">
    <text evidence="2">The sequence shown here is derived from an EMBL/GenBank/DDBJ whole genome shotgun (WGS) entry which is preliminary data.</text>
</comment>
<gene>
    <name evidence="2" type="ORF">JMJ77_008012</name>
</gene>
<reference evidence="2" key="1">
    <citation type="submission" date="2021-05" db="EMBL/GenBank/DDBJ databases">
        <title>Comparative genomics of three Colletotrichum scovillei strains and genetic complementation revealed genes involved fungal growth and virulence on chili pepper.</title>
        <authorList>
            <person name="Hsieh D.-K."/>
            <person name="Chuang S.-C."/>
            <person name="Chen C.-Y."/>
            <person name="Chao Y.-T."/>
            <person name="Lu M.-Y.J."/>
            <person name="Lee M.-H."/>
            <person name="Shih M.-C."/>
        </authorList>
    </citation>
    <scope>NUCLEOTIDE SEQUENCE</scope>
    <source>
        <strain evidence="2">Coll-153</strain>
    </source>
</reference>
<feature type="compositionally biased region" description="Basic and acidic residues" evidence="1">
    <location>
        <begin position="37"/>
        <end position="49"/>
    </location>
</feature>
<dbReference type="Proteomes" id="UP000699042">
    <property type="component" value="Unassembled WGS sequence"/>
</dbReference>
<organism evidence="2 3">
    <name type="scientific">Colletotrichum scovillei</name>
    <dbReference type="NCBI Taxonomy" id="1209932"/>
    <lineage>
        <taxon>Eukaryota</taxon>
        <taxon>Fungi</taxon>
        <taxon>Dikarya</taxon>
        <taxon>Ascomycota</taxon>
        <taxon>Pezizomycotina</taxon>
        <taxon>Sordariomycetes</taxon>
        <taxon>Hypocreomycetidae</taxon>
        <taxon>Glomerellales</taxon>
        <taxon>Glomerellaceae</taxon>
        <taxon>Colletotrichum</taxon>
        <taxon>Colletotrichum acutatum species complex</taxon>
    </lineage>
</organism>